<sequence>MIDDEKAALEAELARQLADLSDDDHDHEGDDDDGDDAVFLTDIPKQLDPPRTDDHIVTSYRRLDLDQLLSEIATVDEAPSTNLAAYAAATAACDHELLGAVQAILEDVHTTCVVTAVVTAVITAPPATSLRLGAFSPVNQGNDDDDDVRLADEASTPSYCDAHCQPTCVGPCATHCSPRCVHFLALLAARDTAEAAREAEDVAMLARAHAAVATLTAAARCPPPTAVVTATPGGPIVDGTTLRAATSSHGDPNPTRDEPSVVASLSTTPAASAASSSTAPSFAPSSAITTTFTLPPANTTTPLTASTNPMDEAMLDAAAKARARVVQVEAVERMREAQERAAAAEAMMRAAAQRQREVARRAQWEASDVRRRAEERRRAAAASEKAAEAMARLAMEDHDRASRLSALESMRVERRRQEAAARDAMDVEDCLAAVWRRQEVIARERKRRQREEAKEATARREMDEEERDQRTKERQWREWHIEQAKEAERAHRQLQQQQALAAERDRIEQIKQQKLQAEARKLAEAKAALEEKQRAERAERQRQQQEQAERDRADAARRQQLELEKQQKQQLRAYFDANVRGAVVAAAQRGREQAQAAHEDARSQHVEAAAKKQHEKQQKQHRVQRWQQTKWLRTWRAAATSSRSQRQAKRNKAAGQIQRQWRRCQRNQNQHIVAQTEAAKVVQAWWRRILEMENQERRIRAARHVAFQAMQRAARRVQLAWRRRHQQKQQATHQQQQHRDAAAKSVQSVFRGFHIRKKLASALEQAKFVDGDEFDYNEVDLDDFLGGAPELDEDDEADVSVAATLRWSSSPSHDECGGDGGSAPRHGNQSPRDDDDDARDDEDGVDGVSLSSPPPHHVSSSIAGPSFPSTACSSSEPPSSMSTLYKRMQKAIAHGRKAKHPSKAKPIAKDSTATSVTWSTSGKKAKKVNVPSLVDRLRRTTASNR</sequence>
<evidence type="ECO:0000313" key="4">
    <source>
        <dbReference type="EMBL" id="VFT90419.1"/>
    </source>
</evidence>
<dbReference type="PROSITE" id="PS50096">
    <property type="entry name" value="IQ"/>
    <property type="match status" value="1"/>
</dbReference>
<feature type="compositionally biased region" description="Basic residues" evidence="2">
    <location>
        <begin position="887"/>
        <end position="903"/>
    </location>
</feature>
<evidence type="ECO:0000256" key="2">
    <source>
        <dbReference type="SAM" id="MobiDB-lite"/>
    </source>
</evidence>
<dbReference type="SMART" id="SM00015">
    <property type="entry name" value="IQ"/>
    <property type="match status" value="2"/>
</dbReference>
<proteinExistence type="predicted"/>
<feature type="compositionally biased region" description="Low complexity" evidence="2">
    <location>
        <begin position="634"/>
        <end position="645"/>
    </location>
</feature>
<protein>
    <submittedName>
        <fullName evidence="4">Aste57867_13581 protein</fullName>
    </submittedName>
</protein>
<feature type="compositionally biased region" description="Low complexity" evidence="2">
    <location>
        <begin position="846"/>
        <end position="861"/>
    </location>
</feature>
<feature type="compositionally biased region" description="Basic and acidic residues" evidence="2">
    <location>
        <begin position="590"/>
        <end position="618"/>
    </location>
</feature>
<evidence type="ECO:0000313" key="3">
    <source>
        <dbReference type="EMBL" id="KAF0695630.1"/>
    </source>
</evidence>
<evidence type="ECO:0000256" key="1">
    <source>
        <dbReference type="SAM" id="Coils"/>
    </source>
</evidence>
<feature type="coiled-coil region" evidence="1">
    <location>
        <begin position="327"/>
        <end position="392"/>
    </location>
</feature>
<gene>
    <name evidence="4" type="primary">Aste57867_13581</name>
    <name evidence="3" type="ORF">As57867_013531</name>
    <name evidence="4" type="ORF">ASTE57867_13581</name>
</gene>
<dbReference type="EMBL" id="VJMH01005464">
    <property type="protein sequence ID" value="KAF0695630.1"/>
    <property type="molecule type" value="Genomic_DNA"/>
</dbReference>
<dbReference type="AlphaFoldDB" id="A0A485KZD1"/>
<feature type="region of interest" description="Disordered" evidence="2">
    <location>
        <begin position="590"/>
        <end position="660"/>
    </location>
</feature>
<reference evidence="4 5" key="1">
    <citation type="submission" date="2019-03" db="EMBL/GenBank/DDBJ databases">
        <authorList>
            <person name="Gaulin E."/>
            <person name="Dumas B."/>
        </authorList>
    </citation>
    <scope>NUCLEOTIDE SEQUENCE [LARGE SCALE GENOMIC DNA]</scope>
    <source>
        <strain evidence="4">CBS 568.67</strain>
    </source>
</reference>
<accession>A0A485KZD1</accession>
<dbReference type="EMBL" id="CAADRA010005485">
    <property type="protein sequence ID" value="VFT90419.1"/>
    <property type="molecule type" value="Genomic_DNA"/>
</dbReference>
<feature type="compositionally biased region" description="Acidic residues" evidence="2">
    <location>
        <begin position="20"/>
        <end position="36"/>
    </location>
</feature>
<dbReference type="Proteomes" id="UP000332933">
    <property type="component" value="Unassembled WGS sequence"/>
</dbReference>
<name>A0A485KZD1_9STRA</name>
<feature type="compositionally biased region" description="Polar residues" evidence="2">
    <location>
        <begin position="911"/>
        <end position="922"/>
    </location>
</feature>
<feature type="compositionally biased region" description="Acidic residues" evidence="2">
    <location>
        <begin position="833"/>
        <end position="845"/>
    </location>
</feature>
<feature type="region of interest" description="Disordered" evidence="2">
    <location>
        <begin position="725"/>
        <end position="745"/>
    </location>
</feature>
<evidence type="ECO:0000313" key="5">
    <source>
        <dbReference type="Proteomes" id="UP000332933"/>
    </source>
</evidence>
<feature type="region of interest" description="Disordered" evidence="2">
    <location>
        <begin position="445"/>
        <end position="476"/>
    </location>
</feature>
<feature type="region of interest" description="Disordered" evidence="2">
    <location>
        <begin position="230"/>
        <end position="261"/>
    </location>
</feature>
<feature type="region of interest" description="Disordered" evidence="2">
    <location>
        <begin position="528"/>
        <end position="557"/>
    </location>
</feature>
<feature type="region of interest" description="Disordered" evidence="2">
    <location>
        <begin position="17"/>
        <end position="36"/>
    </location>
</feature>
<dbReference type="OrthoDB" id="113091at2759"/>
<feature type="compositionally biased region" description="Low complexity" evidence="2">
    <location>
        <begin position="868"/>
        <end position="882"/>
    </location>
</feature>
<feature type="region of interest" description="Disordered" evidence="2">
    <location>
        <begin position="805"/>
        <end position="927"/>
    </location>
</feature>
<dbReference type="InterPro" id="IPR000048">
    <property type="entry name" value="IQ_motif_EF-hand-BS"/>
</dbReference>
<keyword evidence="1" id="KW-0175">Coiled coil</keyword>
<keyword evidence="5" id="KW-1185">Reference proteome</keyword>
<reference evidence="3" key="2">
    <citation type="submission" date="2019-06" db="EMBL/GenBank/DDBJ databases">
        <title>Genomics analysis of Aphanomyces spp. identifies a new class of oomycete effector associated with host adaptation.</title>
        <authorList>
            <person name="Gaulin E."/>
        </authorList>
    </citation>
    <scope>NUCLEOTIDE SEQUENCE</scope>
    <source>
        <strain evidence="3">CBS 578.67</strain>
    </source>
</reference>
<organism evidence="4 5">
    <name type="scientific">Aphanomyces stellatus</name>
    <dbReference type="NCBI Taxonomy" id="120398"/>
    <lineage>
        <taxon>Eukaryota</taxon>
        <taxon>Sar</taxon>
        <taxon>Stramenopiles</taxon>
        <taxon>Oomycota</taxon>
        <taxon>Saprolegniomycetes</taxon>
        <taxon>Saprolegniales</taxon>
        <taxon>Verrucalvaceae</taxon>
        <taxon>Aphanomyces</taxon>
    </lineage>
</organism>